<proteinExistence type="predicted"/>
<keyword evidence="1" id="KW-0472">Membrane</keyword>
<evidence type="ECO:0000313" key="2">
    <source>
        <dbReference type="EMBL" id="KAK9415825.1"/>
    </source>
</evidence>
<feature type="transmembrane region" description="Helical" evidence="1">
    <location>
        <begin position="734"/>
        <end position="758"/>
    </location>
</feature>
<feature type="transmembrane region" description="Helical" evidence="1">
    <location>
        <begin position="322"/>
        <end position="344"/>
    </location>
</feature>
<organism evidence="2 3">
    <name type="scientific">Seiridium unicorne</name>
    <dbReference type="NCBI Taxonomy" id="138068"/>
    <lineage>
        <taxon>Eukaryota</taxon>
        <taxon>Fungi</taxon>
        <taxon>Dikarya</taxon>
        <taxon>Ascomycota</taxon>
        <taxon>Pezizomycotina</taxon>
        <taxon>Sordariomycetes</taxon>
        <taxon>Xylariomycetidae</taxon>
        <taxon>Amphisphaeriales</taxon>
        <taxon>Sporocadaceae</taxon>
        <taxon>Seiridium</taxon>
    </lineage>
</organism>
<sequence length="764" mass="85292">MAGPAIACQGISTSRISVWWKKVRNTNWDPMQSHYHLGERDLTDGLGWCGGHALHPQPHHGTEISKTCGVQIAAEMRSRKPQPSVLRIMIKVTDQWKGSCVALLDDVVRANGQQQVFSGLVNRKGDFVNISTNANDVWGINLRTCYDYCGWDKLQTVFSFQIFSSGATNYLLPWLALTSQLPFETGEHNVIANFMSFCYALGSPMIVTYSLMITILNQHWLRTQFRLLESHGPLRETVKYARQFLQESQQVPLRLSQDDGSLGSLVVLAENKIWWERLSESVQRTRRGVTLSLIAQIIVAIMSWVLTVIAAFLSSLGNPTEALILSGGSLWVWLVPIICGWIMVGTQNDHSTIAHALARDDAAIAGSSMVSVEVNRRGRARHFSNATSRTLGVENNEQDTISAVYSHSEKGFFEEFDPATGVTMFRKFEKQRGFRVAHSRNKMQPLVRTSVEGGKIRFEEEQVIPSCLGFSVAGDEKQEGPTFNYARMFTWWYVARQVHDAFESTAKNFEARKDLNGVEKPEYEKLRHKDLRGDTLSVLQYCGLATKDGLRIVPKDTAEYPRWGELDAAFWQRNAIAVAMALFVQWGTTGAALTVAYLTEVVGLGCRSGSYVIYGFLGTLSFLLLFASSFFSHAAMLHHQASHVANRDRAAAETEAQPPPPPSSLKWYRVGAVTTRISGRILVACNTLWLILISFWELIGFFNNCWCDGVTFSRGDRGFIILFKDAAEMAVAAIPAWAGGVFLSIFVVAASSGTFWLFCRGNRK</sequence>
<evidence type="ECO:0000256" key="1">
    <source>
        <dbReference type="SAM" id="Phobius"/>
    </source>
</evidence>
<comment type="caution">
    <text evidence="2">The sequence shown here is derived from an EMBL/GenBank/DDBJ whole genome shotgun (WGS) entry which is preliminary data.</text>
</comment>
<dbReference type="EMBL" id="JARVKF010000412">
    <property type="protein sequence ID" value="KAK9415825.1"/>
    <property type="molecule type" value="Genomic_DNA"/>
</dbReference>
<keyword evidence="1" id="KW-1133">Transmembrane helix</keyword>
<feature type="transmembrane region" description="Helical" evidence="1">
    <location>
        <begin position="293"/>
        <end position="316"/>
    </location>
</feature>
<name>A0ABR2UMG3_9PEZI</name>
<keyword evidence="1" id="KW-0812">Transmembrane</keyword>
<feature type="transmembrane region" description="Helical" evidence="1">
    <location>
        <begin position="575"/>
        <end position="599"/>
    </location>
</feature>
<protein>
    <submittedName>
        <fullName evidence="2">Uncharacterized protein</fullName>
    </submittedName>
</protein>
<feature type="transmembrane region" description="Helical" evidence="1">
    <location>
        <begin position="681"/>
        <end position="702"/>
    </location>
</feature>
<dbReference type="Proteomes" id="UP001408356">
    <property type="component" value="Unassembled WGS sequence"/>
</dbReference>
<feature type="transmembrane region" description="Helical" evidence="1">
    <location>
        <begin position="194"/>
        <end position="216"/>
    </location>
</feature>
<accession>A0ABR2UMG3</accession>
<keyword evidence="3" id="KW-1185">Reference proteome</keyword>
<feature type="transmembrane region" description="Helical" evidence="1">
    <location>
        <begin position="611"/>
        <end position="631"/>
    </location>
</feature>
<evidence type="ECO:0000313" key="3">
    <source>
        <dbReference type="Proteomes" id="UP001408356"/>
    </source>
</evidence>
<reference evidence="2 3" key="1">
    <citation type="journal article" date="2024" name="J. Plant Pathol.">
        <title>Sequence and assembly of the genome of Seiridium unicorne, isolate CBS 538.82, causal agent of cypress canker disease.</title>
        <authorList>
            <person name="Scali E."/>
            <person name="Rocca G.D."/>
            <person name="Danti R."/>
            <person name="Garbelotto M."/>
            <person name="Barberini S."/>
            <person name="Baroncelli R."/>
            <person name="Emiliani G."/>
        </authorList>
    </citation>
    <scope>NUCLEOTIDE SEQUENCE [LARGE SCALE GENOMIC DNA]</scope>
    <source>
        <strain evidence="2 3">BM-138-508</strain>
    </source>
</reference>
<gene>
    <name evidence="2" type="ORF">SUNI508_10125</name>
</gene>